<dbReference type="Pfam" id="PF00089">
    <property type="entry name" value="Trypsin"/>
    <property type="match status" value="1"/>
</dbReference>
<keyword evidence="1" id="KW-0732">Signal</keyword>
<dbReference type="InterPro" id="IPR001254">
    <property type="entry name" value="Trypsin_dom"/>
</dbReference>
<proteinExistence type="predicted"/>
<sequence length="413" mass="48627">MPKRLSYLFLVGFLSLGPLVTECARKPQQSWTEQYEFDPELYIQWTTPAPKDEKITWGYSLGAQWVGNLYAGRTEFPWIVDIRYENFDQEFWGIGNLISYVHVLTTCHTVAHFYHLENERFKNFQSQTKKDFTLRYGQRFRPNLKISYCTTYLWMDYEISDKWGHLEKDFESDVIEAGTRLAEEVFLHPECRNDSTYHDLAMIRLQTPIYPWPPIIVYMPIAMKWSTMEIPIADLSLQLERKMICYVASYGRSYANIVHHRAVDYKVKFRVYHERLRLCFTAFDKFPEQHRRPPRLWNPTEAEIMCFMTRARVGAVCNHDHGAPLVCEGEVYGIVIIGADINYCSDLIAMPFFVLRATQFKDYYLDVLKTIYPLKTRKFGSSASSPLISHLPPYIIYLSLVLPFITGLPHYHY</sequence>
<dbReference type="PANTHER" id="PTHR24260">
    <property type="match status" value="1"/>
</dbReference>
<evidence type="ECO:0000259" key="2">
    <source>
        <dbReference type="PROSITE" id="PS50240"/>
    </source>
</evidence>
<dbReference type="GO" id="GO:0006508">
    <property type="term" value="P:proteolysis"/>
    <property type="evidence" value="ECO:0007669"/>
    <property type="project" value="InterPro"/>
</dbReference>
<dbReference type="PANTHER" id="PTHR24260:SF136">
    <property type="entry name" value="GH08193P-RELATED"/>
    <property type="match status" value="1"/>
</dbReference>
<dbReference type="InterPro" id="IPR009003">
    <property type="entry name" value="Peptidase_S1_PA"/>
</dbReference>
<reference evidence="3" key="1">
    <citation type="journal article" date="2021" name="Mol. Ecol. Resour.">
        <title>Apolygus lucorum genome provides insights into omnivorousness and mesophyll feeding.</title>
        <authorList>
            <person name="Liu Y."/>
            <person name="Liu H."/>
            <person name="Wang H."/>
            <person name="Huang T."/>
            <person name="Liu B."/>
            <person name="Yang B."/>
            <person name="Yin L."/>
            <person name="Li B."/>
            <person name="Zhang Y."/>
            <person name="Zhang S."/>
            <person name="Jiang F."/>
            <person name="Zhang X."/>
            <person name="Ren Y."/>
            <person name="Wang B."/>
            <person name="Wang S."/>
            <person name="Lu Y."/>
            <person name="Wu K."/>
            <person name="Fan W."/>
            <person name="Wang G."/>
        </authorList>
    </citation>
    <scope>NUCLEOTIDE SEQUENCE</scope>
    <source>
        <strain evidence="3">12Hb</strain>
    </source>
</reference>
<evidence type="ECO:0000313" key="4">
    <source>
        <dbReference type="Proteomes" id="UP000466442"/>
    </source>
</evidence>
<dbReference type="GO" id="GO:0004252">
    <property type="term" value="F:serine-type endopeptidase activity"/>
    <property type="evidence" value="ECO:0007669"/>
    <property type="project" value="InterPro"/>
</dbReference>
<protein>
    <recommendedName>
        <fullName evidence="2">Peptidase S1 domain-containing protein</fullName>
    </recommendedName>
</protein>
<feature type="domain" description="Peptidase S1" evidence="2">
    <location>
        <begin position="65"/>
        <end position="369"/>
    </location>
</feature>
<dbReference type="InterPro" id="IPR043504">
    <property type="entry name" value="Peptidase_S1_PA_chymotrypsin"/>
</dbReference>
<feature type="chain" id="PRO_5035747928" description="Peptidase S1 domain-containing protein" evidence="1">
    <location>
        <begin position="24"/>
        <end position="413"/>
    </location>
</feature>
<comment type="caution">
    <text evidence="3">The sequence shown here is derived from an EMBL/GenBank/DDBJ whole genome shotgun (WGS) entry which is preliminary data.</text>
</comment>
<dbReference type="EMBL" id="WIXP02000004">
    <property type="protein sequence ID" value="KAF6212247.1"/>
    <property type="molecule type" value="Genomic_DNA"/>
</dbReference>
<dbReference type="SUPFAM" id="SSF50494">
    <property type="entry name" value="Trypsin-like serine proteases"/>
    <property type="match status" value="1"/>
</dbReference>
<feature type="signal peptide" evidence="1">
    <location>
        <begin position="1"/>
        <end position="23"/>
    </location>
</feature>
<dbReference type="OrthoDB" id="7863416at2759"/>
<dbReference type="InterPro" id="IPR051333">
    <property type="entry name" value="CLIP_Serine_Protease"/>
</dbReference>
<dbReference type="AlphaFoldDB" id="A0A8S9XTH8"/>
<keyword evidence="4" id="KW-1185">Reference proteome</keyword>
<dbReference type="Gene3D" id="2.40.10.10">
    <property type="entry name" value="Trypsin-like serine proteases"/>
    <property type="match status" value="2"/>
</dbReference>
<accession>A0A8S9XTH8</accession>
<evidence type="ECO:0000256" key="1">
    <source>
        <dbReference type="SAM" id="SignalP"/>
    </source>
</evidence>
<evidence type="ECO:0000313" key="3">
    <source>
        <dbReference type="EMBL" id="KAF6212247.1"/>
    </source>
</evidence>
<gene>
    <name evidence="3" type="ORF">GE061_012768</name>
</gene>
<organism evidence="3 4">
    <name type="scientific">Apolygus lucorum</name>
    <name type="common">Small green plant bug</name>
    <name type="synonym">Lygocoris lucorum</name>
    <dbReference type="NCBI Taxonomy" id="248454"/>
    <lineage>
        <taxon>Eukaryota</taxon>
        <taxon>Metazoa</taxon>
        <taxon>Ecdysozoa</taxon>
        <taxon>Arthropoda</taxon>
        <taxon>Hexapoda</taxon>
        <taxon>Insecta</taxon>
        <taxon>Pterygota</taxon>
        <taxon>Neoptera</taxon>
        <taxon>Paraneoptera</taxon>
        <taxon>Hemiptera</taxon>
        <taxon>Heteroptera</taxon>
        <taxon>Panheteroptera</taxon>
        <taxon>Cimicomorpha</taxon>
        <taxon>Miridae</taxon>
        <taxon>Mirini</taxon>
        <taxon>Apolygus</taxon>
    </lineage>
</organism>
<name>A0A8S9XTH8_APOLU</name>
<dbReference type="Proteomes" id="UP000466442">
    <property type="component" value="Unassembled WGS sequence"/>
</dbReference>
<dbReference type="PROSITE" id="PS50240">
    <property type="entry name" value="TRYPSIN_DOM"/>
    <property type="match status" value="1"/>
</dbReference>